<evidence type="ECO:0000256" key="2">
    <source>
        <dbReference type="ARBA" id="ARBA00022692"/>
    </source>
</evidence>
<reference evidence="7" key="1">
    <citation type="submission" date="2020-05" db="EMBL/GenBank/DDBJ databases">
        <authorList>
            <person name="Chiriac C."/>
            <person name="Salcher M."/>
            <person name="Ghai R."/>
            <person name="Kavagutti S V."/>
        </authorList>
    </citation>
    <scope>NUCLEOTIDE SEQUENCE</scope>
</reference>
<evidence type="ECO:0000256" key="1">
    <source>
        <dbReference type="ARBA" id="ARBA00004370"/>
    </source>
</evidence>
<name>A0A6J6WJ28_9ZZZZ</name>
<keyword evidence="4 6" id="KW-0472">Membrane</keyword>
<dbReference type="EMBL" id="CAEZZX010000155">
    <property type="protein sequence ID" value="CAB4782207.1"/>
    <property type="molecule type" value="Genomic_DNA"/>
</dbReference>
<protein>
    <submittedName>
        <fullName evidence="7">Unannotated protein</fullName>
    </submittedName>
</protein>
<keyword evidence="3 6" id="KW-1133">Transmembrane helix</keyword>
<dbReference type="PANTHER" id="PTHR14948">
    <property type="entry name" value="NG5"/>
    <property type="match status" value="1"/>
</dbReference>
<feature type="region of interest" description="Disordered" evidence="5">
    <location>
        <begin position="1"/>
        <end position="31"/>
    </location>
</feature>
<evidence type="ECO:0000256" key="6">
    <source>
        <dbReference type="SAM" id="Phobius"/>
    </source>
</evidence>
<dbReference type="GO" id="GO:0016020">
    <property type="term" value="C:membrane"/>
    <property type="evidence" value="ECO:0007669"/>
    <property type="project" value="UniProtKB-SubCell"/>
</dbReference>
<evidence type="ECO:0000313" key="7">
    <source>
        <dbReference type="EMBL" id="CAB4782207.1"/>
    </source>
</evidence>
<proteinExistence type="predicted"/>
<evidence type="ECO:0000256" key="3">
    <source>
        <dbReference type="ARBA" id="ARBA00022989"/>
    </source>
</evidence>
<organism evidence="7">
    <name type="scientific">freshwater metagenome</name>
    <dbReference type="NCBI Taxonomy" id="449393"/>
    <lineage>
        <taxon>unclassified sequences</taxon>
        <taxon>metagenomes</taxon>
        <taxon>ecological metagenomes</taxon>
    </lineage>
</organism>
<gene>
    <name evidence="7" type="ORF">UFOPK2938_00796</name>
</gene>
<evidence type="ECO:0000256" key="5">
    <source>
        <dbReference type="SAM" id="MobiDB-lite"/>
    </source>
</evidence>
<sequence>MTPPPSIPPPPSTPQPPFGGPPGYGGPPSFGYGAGQPPNNYLVWAILTTILCCLPLGVVSIVFSSQVNSKWAMGDAQGALKASNNARNFAIASAVAVLVIGVVWLFFAILVGVSGSTSSSTTSL</sequence>
<dbReference type="AlphaFoldDB" id="A0A6J6WJ28"/>
<accession>A0A6J6WJ28</accession>
<dbReference type="InterPro" id="IPR007593">
    <property type="entry name" value="CD225/Dispanin_fam"/>
</dbReference>
<dbReference type="Pfam" id="PF04505">
    <property type="entry name" value="CD225"/>
    <property type="match status" value="1"/>
</dbReference>
<keyword evidence="2 6" id="KW-0812">Transmembrane</keyword>
<comment type="subcellular location">
    <subcellularLocation>
        <location evidence="1">Membrane</location>
    </subcellularLocation>
</comment>
<dbReference type="InterPro" id="IPR051423">
    <property type="entry name" value="CD225/Dispanin"/>
</dbReference>
<dbReference type="PANTHER" id="PTHR14948:SF25">
    <property type="entry name" value="DUF4190 DOMAIN-CONTAINING PROTEIN"/>
    <property type="match status" value="1"/>
</dbReference>
<feature type="transmembrane region" description="Helical" evidence="6">
    <location>
        <begin position="89"/>
        <end position="113"/>
    </location>
</feature>
<feature type="transmembrane region" description="Helical" evidence="6">
    <location>
        <begin position="41"/>
        <end position="63"/>
    </location>
</feature>
<feature type="compositionally biased region" description="Pro residues" evidence="5">
    <location>
        <begin position="1"/>
        <end position="20"/>
    </location>
</feature>
<evidence type="ECO:0000256" key="4">
    <source>
        <dbReference type="ARBA" id="ARBA00023136"/>
    </source>
</evidence>
<feature type="compositionally biased region" description="Gly residues" evidence="5">
    <location>
        <begin position="21"/>
        <end position="31"/>
    </location>
</feature>